<dbReference type="Pfam" id="PF05731">
    <property type="entry name" value="TROVE"/>
    <property type="match status" value="1"/>
</dbReference>
<dbReference type="InterPro" id="IPR056800">
    <property type="entry name" value="vWA_Ro60"/>
</dbReference>
<dbReference type="PANTHER" id="PTHR14202:SF0">
    <property type="entry name" value="RNA-BINDING PROTEIN RO60"/>
    <property type="match status" value="1"/>
</dbReference>
<reference evidence="8" key="1">
    <citation type="submission" date="2019-05" db="EMBL/GenBank/DDBJ databases">
        <title>Whole genome sequencing of Pseudanabaena catenata USMAC16.</title>
        <authorList>
            <person name="Khan Z."/>
            <person name="Omar W.M."/>
            <person name="Convey P."/>
            <person name="Merican F."/>
            <person name="Najimudin N."/>
        </authorList>
    </citation>
    <scope>NUCLEOTIDE SEQUENCE</scope>
    <source>
        <strain evidence="8">USMAC16</strain>
    </source>
</reference>
<dbReference type="InterPro" id="IPR036465">
    <property type="entry name" value="vWFA_dom_sf"/>
</dbReference>
<dbReference type="InterPro" id="IPR040322">
    <property type="entry name" value="TROVE2"/>
</dbReference>
<comment type="subcellular location">
    <subcellularLocation>
        <location evidence="1">Cytoplasm</location>
    </subcellularLocation>
</comment>
<comment type="caution">
    <text evidence="8">The sequence shown here is derived from an EMBL/GenBank/DDBJ whole genome shotgun (WGS) entry which is preliminary data.</text>
</comment>
<name>A0A9X4MA23_9CYAN</name>
<keyword evidence="3" id="KW-0963">Cytoplasm</keyword>
<dbReference type="AlphaFoldDB" id="A0A9X4MA23"/>
<dbReference type="InterPro" id="IPR037214">
    <property type="entry name" value="TROVE_dom_sf"/>
</dbReference>
<evidence type="ECO:0000313" key="8">
    <source>
        <dbReference type="EMBL" id="MDG3495739.1"/>
    </source>
</evidence>
<dbReference type="Proteomes" id="UP001152872">
    <property type="component" value="Unassembled WGS sequence"/>
</dbReference>
<evidence type="ECO:0000256" key="3">
    <source>
        <dbReference type="ARBA" id="ARBA00022490"/>
    </source>
</evidence>
<evidence type="ECO:0000256" key="2">
    <source>
        <dbReference type="ARBA" id="ARBA00007814"/>
    </source>
</evidence>
<dbReference type="SUPFAM" id="SSF140864">
    <property type="entry name" value="TROVE domain-like"/>
    <property type="match status" value="1"/>
</dbReference>
<keyword evidence="9" id="KW-1185">Reference proteome</keyword>
<dbReference type="PANTHER" id="PTHR14202">
    <property type="entry name" value="60 KDA RIBONUCLEOPROTEIN SSA/RO"/>
    <property type="match status" value="1"/>
</dbReference>
<dbReference type="GO" id="GO:0005737">
    <property type="term" value="C:cytoplasm"/>
    <property type="evidence" value="ECO:0007669"/>
    <property type="project" value="UniProtKB-SubCell"/>
</dbReference>
<feature type="domain" description="TROVE" evidence="7">
    <location>
        <begin position="62"/>
        <end position="399"/>
    </location>
</feature>
<keyword evidence="5" id="KW-0694">RNA-binding</keyword>
<organism evidence="8 9">
    <name type="scientific">Pseudanabaena catenata USMAC16</name>
    <dbReference type="NCBI Taxonomy" id="1855837"/>
    <lineage>
        <taxon>Bacteria</taxon>
        <taxon>Bacillati</taxon>
        <taxon>Cyanobacteriota</taxon>
        <taxon>Cyanophyceae</taxon>
        <taxon>Pseudanabaenales</taxon>
        <taxon>Pseudanabaenaceae</taxon>
        <taxon>Pseudanabaena</taxon>
    </lineage>
</organism>
<protein>
    <submittedName>
        <fullName evidence="8">TROVE domain-containing protein</fullName>
    </submittedName>
</protein>
<proteinExistence type="inferred from homology"/>
<dbReference type="GO" id="GO:0003723">
    <property type="term" value="F:RNA binding"/>
    <property type="evidence" value="ECO:0007669"/>
    <property type="project" value="UniProtKB-KW"/>
</dbReference>
<dbReference type="PROSITE" id="PS50988">
    <property type="entry name" value="TROVE"/>
    <property type="match status" value="1"/>
</dbReference>
<dbReference type="InterPro" id="IPR008858">
    <property type="entry name" value="TROVE_dom"/>
</dbReference>
<evidence type="ECO:0000313" key="9">
    <source>
        <dbReference type="Proteomes" id="UP001152872"/>
    </source>
</evidence>
<dbReference type="GO" id="GO:0046872">
    <property type="term" value="F:metal ion binding"/>
    <property type="evidence" value="ECO:0007669"/>
    <property type="project" value="UniProtKB-KW"/>
</dbReference>
<dbReference type="EMBL" id="VBTY01000121">
    <property type="protein sequence ID" value="MDG3495739.1"/>
    <property type="molecule type" value="Genomic_DNA"/>
</dbReference>
<dbReference type="Pfam" id="PF25045">
    <property type="entry name" value="vWA_Ro60"/>
    <property type="match status" value="1"/>
</dbReference>
<evidence type="ECO:0000256" key="4">
    <source>
        <dbReference type="ARBA" id="ARBA00022723"/>
    </source>
</evidence>
<accession>A0A9X4MA23</accession>
<evidence type="ECO:0000256" key="5">
    <source>
        <dbReference type="ARBA" id="ARBA00022884"/>
    </source>
</evidence>
<sequence length="569" mass="63570">MTIGLVGSSPTLPIPSLWSRRRKFSLTFPDGTENVMSYKFLFQKTKGTPQTQAIAGREAEMIQGRSGSFAFDAGIWRMLRRCLLIGTAQSTYYAGKHELSADFIDTLQKCVAADADRVKSEILYASDGRAVNNSAPILALVLLSMGDSQAAKRNFMEIFPQVVRTGSHFYEWMNYTKSMRGFGKVIRESGKAWLSNPDTKALAYQLLKYQQRQSFSHRDALRLFHVKPETDDQQALYQWVVKGWDELPSQIPSDALAQIWWYEWLKRHPDKTHEAIAKGKLTHEMAAPIGQMDVRAWQLLFNEMPIGALLRNLGSLTELGVLTAKNKDNLKHVANVLNNRDRLKKGRIHPIDVLKALKTYQSGGALGRSQKTWQPIPRIVDILETALEMSFDAIAPTGATFLHAIDVSGSMAYYTVSSIGLTCCEIAATMALATVKAETNYAIRGFATDFRDLGITKKDSFTSAMQKASNQNFGGTDASVAYDWAIKNKFYADVFCFWTDSESWAGRCHPSEALAEYRRKVNANAKAIYVTLAPYKLSLVDPKDPNSWDMGGFDPAMPRAIQMVAMGEV</sequence>
<evidence type="ECO:0000259" key="7">
    <source>
        <dbReference type="PROSITE" id="PS50988"/>
    </source>
</evidence>
<dbReference type="GO" id="GO:1990904">
    <property type="term" value="C:ribonucleoprotein complex"/>
    <property type="evidence" value="ECO:0007669"/>
    <property type="project" value="UniProtKB-KW"/>
</dbReference>
<dbReference type="Gene3D" id="3.40.50.410">
    <property type="entry name" value="von Willebrand factor, type A domain"/>
    <property type="match status" value="1"/>
</dbReference>
<gene>
    <name evidence="8" type="ORF">FEV09_14410</name>
</gene>
<keyword evidence="6" id="KW-0687">Ribonucleoprotein</keyword>
<keyword evidence="4" id="KW-0479">Metal-binding</keyword>
<dbReference type="SUPFAM" id="SSF53300">
    <property type="entry name" value="vWA-like"/>
    <property type="match status" value="1"/>
</dbReference>
<evidence type="ECO:0000256" key="6">
    <source>
        <dbReference type="ARBA" id="ARBA00023274"/>
    </source>
</evidence>
<evidence type="ECO:0000256" key="1">
    <source>
        <dbReference type="ARBA" id="ARBA00004496"/>
    </source>
</evidence>
<comment type="similarity">
    <text evidence="2">Belongs to the Ro 60 kDa family.</text>
</comment>